<accession>A0A386PPX6</accession>
<name>A0A386PPX6_9SPIR</name>
<reference evidence="1 2" key="1">
    <citation type="journal article" date="2018" name="Infect. Genet. Evol.">
        <title>Genome-wide analysis of Borrelia turcica and 'Candidatus Borrelia tachyglossi' shows relapsing fever-like genomes with unique genomic links to Lyme disease Borrelia.</title>
        <authorList>
            <person name="Gofton A.W."/>
            <person name="Margos G."/>
            <person name="Fingerle V."/>
            <person name="Hepner S."/>
            <person name="Loh S.M."/>
            <person name="Ryan U."/>
            <person name="Irwin P."/>
            <person name="Oskam C.L."/>
        </authorList>
    </citation>
    <scope>NUCLEOTIDE SEQUENCE [LARGE SCALE GENOMIC DNA]</scope>
    <source>
        <strain evidence="1 2">IST7</strain>
        <plasmid evidence="1">lp32-B</plasmid>
    </source>
</reference>
<dbReference type="EMBL" id="CP028887">
    <property type="protein sequence ID" value="AYE36969.1"/>
    <property type="molecule type" value="Genomic_DNA"/>
</dbReference>
<dbReference type="AlphaFoldDB" id="A0A386PPX6"/>
<evidence type="ECO:0000313" key="2">
    <source>
        <dbReference type="Proteomes" id="UP000275571"/>
    </source>
</evidence>
<dbReference type="KEGG" id="btur:DB313_05460"/>
<gene>
    <name evidence="1" type="ORF">DB313_05460</name>
</gene>
<dbReference type="Proteomes" id="UP000275571">
    <property type="component" value="Plasmid lp32-B"/>
</dbReference>
<organism evidence="1 2">
    <name type="scientific">Borrelia turcica IST7</name>
    <dbReference type="NCBI Taxonomy" id="1104446"/>
    <lineage>
        <taxon>Bacteria</taxon>
        <taxon>Pseudomonadati</taxon>
        <taxon>Spirochaetota</taxon>
        <taxon>Spirochaetia</taxon>
        <taxon>Spirochaetales</taxon>
        <taxon>Borreliaceae</taxon>
        <taxon>Borrelia</taxon>
    </lineage>
</organism>
<dbReference type="OrthoDB" id="350989at2"/>
<keyword evidence="2" id="KW-1185">Reference proteome</keyword>
<protein>
    <submittedName>
        <fullName evidence="1">Uncharacterized protein</fullName>
    </submittedName>
</protein>
<evidence type="ECO:0000313" key="1">
    <source>
        <dbReference type="EMBL" id="AYE36969.1"/>
    </source>
</evidence>
<keyword evidence="1" id="KW-0614">Plasmid</keyword>
<proteinExistence type="predicted"/>
<geneLocation type="plasmid" evidence="2">
    <name>lp32-b</name>
</geneLocation>
<sequence>MLEEAKNYINQTIFICRIGIIKKFEYESQEGNVLSPEFAGLEIKTFSISNIRLDLREGRGVILLQSNYNIFNEYDDNNFDKG</sequence>
<dbReference type="InterPro" id="IPR008495">
    <property type="entry name" value="DUF777_BOR_spp"/>
</dbReference>
<dbReference type="Pfam" id="PF05606">
    <property type="entry name" value="DUF777"/>
    <property type="match status" value="1"/>
</dbReference>